<dbReference type="STRING" id="767817.Desgi_4623"/>
<keyword evidence="1" id="KW-0812">Transmembrane</keyword>
<dbReference type="KEGG" id="dgi:Desgi_4623"/>
<protein>
    <submittedName>
        <fullName evidence="2">Uncharacterized protein</fullName>
    </submittedName>
</protein>
<dbReference type="EMBL" id="CP003273">
    <property type="protein sequence ID" value="AGL03850.1"/>
    <property type="molecule type" value="Genomic_DNA"/>
</dbReference>
<evidence type="ECO:0000313" key="2">
    <source>
        <dbReference type="EMBL" id="AGL03850.1"/>
    </source>
</evidence>
<gene>
    <name evidence="2" type="ORF">Desgi_4623</name>
</gene>
<evidence type="ECO:0000256" key="1">
    <source>
        <dbReference type="SAM" id="Phobius"/>
    </source>
</evidence>
<dbReference type="AlphaFoldDB" id="R4KTC5"/>
<keyword evidence="1" id="KW-0472">Membrane</keyword>
<name>R4KTC5_9FIRM</name>
<sequence>MTEQTSRVKAWRRAEGVRRTKRPCVLLNMAVVEKVRYAWRRGLKLVHKLEQCNIFLIDKNRYAIMIKCLIRKVVFILCLPHIYFTGKR</sequence>
<keyword evidence="3" id="KW-1185">Reference proteome</keyword>
<evidence type="ECO:0000313" key="3">
    <source>
        <dbReference type="Proteomes" id="UP000013520"/>
    </source>
</evidence>
<dbReference type="HOGENOM" id="CLU_2464026_0_0_9"/>
<reference evidence="2 3" key="1">
    <citation type="submission" date="2012-01" db="EMBL/GenBank/DDBJ databases">
        <title>Complete sequence of Desulfotomaculum gibsoniae DSM 7213.</title>
        <authorList>
            <consortium name="US DOE Joint Genome Institute"/>
            <person name="Lucas S."/>
            <person name="Han J."/>
            <person name="Lapidus A."/>
            <person name="Cheng J.-F."/>
            <person name="Goodwin L."/>
            <person name="Pitluck S."/>
            <person name="Peters L."/>
            <person name="Ovchinnikova G."/>
            <person name="Teshima H."/>
            <person name="Detter J.C."/>
            <person name="Han C."/>
            <person name="Tapia R."/>
            <person name="Land M."/>
            <person name="Hauser L."/>
            <person name="Kyrpides N."/>
            <person name="Ivanova N."/>
            <person name="Pagani I."/>
            <person name="Parshina S."/>
            <person name="Plugge C."/>
            <person name="Muyzer G."/>
            <person name="Kuever J."/>
            <person name="Ivanova A."/>
            <person name="Nazina T."/>
            <person name="Klenk H.-P."/>
            <person name="Brambilla E."/>
            <person name="Spring S."/>
            <person name="Stams A.F."/>
            <person name="Woyke T."/>
        </authorList>
    </citation>
    <scope>NUCLEOTIDE SEQUENCE [LARGE SCALE GENOMIC DNA]</scope>
    <source>
        <strain evidence="2 3">DSM 7213</strain>
    </source>
</reference>
<feature type="transmembrane region" description="Helical" evidence="1">
    <location>
        <begin position="69"/>
        <end position="86"/>
    </location>
</feature>
<proteinExistence type="predicted"/>
<dbReference type="Proteomes" id="UP000013520">
    <property type="component" value="Chromosome"/>
</dbReference>
<accession>R4KTC5</accession>
<organism evidence="2 3">
    <name type="scientific">Desulfoscipio gibsoniae DSM 7213</name>
    <dbReference type="NCBI Taxonomy" id="767817"/>
    <lineage>
        <taxon>Bacteria</taxon>
        <taxon>Bacillati</taxon>
        <taxon>Bacillota</taxon>
        <taxon>Clostridia</taxon>
        <taxon>Eubacteriales</taxon>
        <taxon>Desulfallaceae</taxon>
        <taxon>Desulfoscipio</taxon>
    </lineage>
</organism>
<keyword evidence="1" id="KW-1133">Transmembrane helix</keyword>